<accession>A0A813WJN0</accession>
<keyword evidence="2" id="KW-0175">Coiled coil</keyword>
<evidence type="ECO:0000313" key="7">
    <source>
        <dbReference type="Proteomes" id="UP000663829"/>
    </source>
</evidence>
<dbReference type="Proteomes" id="UP000663829">
    <property type="component" value="Unassembled WGS sequence"/>
</dbReference>
<dbReference type="GO" id="GO:0006376">
    <property type="term" value="P:mRNA splice site recognition"/>
    <property type="evidence" value="ECO:0007669"/>
    <property type="project" value="InterPro"/>
</dbReference>
<gene>
    <name evidence="5" type="ORF">GPM918_LOCUS6375</name>
    <name evidence="6" type="ORF">SRO942_LOCUS6375</name>
</gene>
<comment type="caution">
    <text evidence="5">The sequence shown here is derived from an EMBL/GenBank/DDBJ whole genome shotgun (WGS) entry which is preliminary data.</text>
</comment>
<dbReference type="GO" id="GO:0003729">
    <property type="term" value="F:mRNA binding"/>
    <property type="evidence" value="ECO:0007669"/>
    <property type="project" value="InterPro"/>
</dbReference>
<dbReference type="PANTHER" id="PTHR12375">
    <property type="entry name" value="RNA-BINDING PROTEIN LUC7-RELATED"/>
    <property type="match status" value="1"/>
</dbReference>
<dbReference type="EMBL" id="CAJOBC010000979">
    <property type="protein sequence ID" value="CAF3644623.1"/>
    <property type="molecule type" value="Genomic_DNA"/>
</dbReference>
<feature type="domain" description="Chitin-binding type-2" evidence="4">
    <location>
        <begin position="234"/>
        <end position="288"/>
    </location>
</feature>
<dbReference type="EMBL" id="CAJNOQ010000979">
    <property type="protein sequence ID" value="CAF0856868.1"/>
    <property type="molecule type" value="Genomic_DNA"/>
</dbReference>
<evidence type="ECO:0000256" key="2">
    <source>
        <dbReference type="SAM" id="Coils"/>
    </source>
</evidence>
<feature type="coiled-coil region" evidence="2">
    <location>
        <begin position="725"/>
        <end position="752"/>
    </location>
</feature>
<feature type="compositionally biased region" description="Basic residues" evidence="3">
    <location>
        <begin position="871"/>
        <end position="893"/>
    </location>
</feature>
<dbReference type="Proteomes" id="UP000681722">
    <property type="component" value="Unassembled WGS sequence"/>
</dbReference>
<feature type="compositionally biased region" description="Basic and acidic residues" evidence="3">
    <location>
        <begin position="996"/>
        <end position="1010"/>
    </location>
</feature>
<name>A0A813WJN0_9BILA</name>
<feature type="domain" description="Chitin-binding type-2" evidence="4">
    <location>
        <begin position="418"/>
        <end position="475"/>
    </location>
</feature>
<dbReference type="Gene3D" id="2.170.140.10">
    <property type="entry name" value="Chitin binding domain"/>
    <property type="match status" value="4"/>
</dbReference>
<dbReference type="Pfam" id="PF01607">
    <property type="entry name" value="CBM_14"/>
    <property type="match status" value="4"/>
</dbReference>
<evidence type="ECO:0000313" key="5">
    <source>
        <dbReference type="EMBL" id="CAF0856868.1"/>
    </source>
</evidence>
<dbReference type="GO" id="GO:0005576">
    <property type="term" value="C:extracellular region"/>
    <property type="evidence" value="ECO:0007669"/>
    <property type="project" value="InterPro"/>
</dbReference>
<sequence length="1035" mass="119067">MIKNLKSLSQVTSFPLSHDVRGGIFDEKTANYYCKRYLRLRMLELNVFSFELAKKFCFEIADFHYLFCQLPQHRVQDGVHWDAQAHRLVTNHLFHVISCIKVRESNTLNEIINKYSFNFTTIKSQLIVNSRTSLSTIHHPKKNLTLLKLLVLTNEPYNQIQYIETPINSTLTISSGWNTQIISTNLEHNQTATTQQTHTSRTLLVTKPNSYILNEDDDLDDELEDGGGKRVKRAFTCKTDGYFPDYNNCRIYHMCNAGIDTAVVCGEGTAWDPEKKNCGWTDTVECRNGVRKWEKITDIRGMTLFSTDPARAWRNKKKSTTRRIALKVDSNYTCEYDSEGYYPDPKYCHVYHYCAVGVHMPIACGEGLWYSSKDDGCVWPKDSDCKAGHLYTSSTSPSVSEGNYTTAPSRRPGTVYPIIECPKGVSKYFEDPYDCTAYHFCNGGRDTVMLCEPGLYYHKGHNTCDWRKNVPECENRCPTNGQRMRFVDPSSCCQYFECITGQLKEQICPPYKLFSTLSKSCESHQVVQCGTRKECIVPCDYDHSPLCAFKPACKDLLDGHYIDKYRPSCQFHYTCLDKRTHNYTACEHGYRFSEDKKQCLLAKHVKCAGIMHKYIMTARDQIRAMLDQLMGSQDGSSKANIPFDDPRVCRSFLLGCCPHEILSGTALDVLNQFVVDCDRKTEHAKRKLRETQEELGEEAARKMNAIHELGELVGTKLAKAEELGAQGLVDESMKLLDEVEQLKRQKSDAEHEFRSTMPASTYQQQKLRVCEVCSAYLGIHDNDRRLADHFGGKLHLGFIQIREKLTDLKKRVSEWKDKRDLERKPRRSFTRTTSIRNRADQRVDRGGGGGGGFARDDYRSSNRSDNANGRTKQRTKSRSRSKKRSSRDRRRSRSRSDSGSRRSSKRSKHSKSSSHRRHKRSRSRSQSRHRRSKSRSHSKKHSSSHHRHKHDKRRSSNYSSSPVTHNGREQQERSGSHASGEKQMKDREEGEEDQQNEERKLTKLLEKYEGDLAGDNQPHKRSEVVQEDDDNNITD</sequence>
<feature type="domain" description="Chitin-binding type-2" evidence="4">
    <location>
        <begin position="331"/>
        <end position="387"/>
    </location>
</feature>
<dbReference type="InterPro" id="IPR004882">
    <property type="entry name" value="Luc7-rel"/>
</dbReference>
<evidence type="ECO:0000256" key="3">
    <source>
        <dbReference type="SAM" id="MobiDB-lite"/>
    </source>
</evidence>
<evidence type="ECO:0000313" key="6">
    <source>
        <dbReference type="EMBL" id="CAF3644623.1"/>
    </source>
</evidence>
<feature type="compositionally biased region" description="Basic residues" evidence="3">
    <location>
        <begin position="902"/>
        <end position="955"/>
    </location>
</feature>
<dbReference type="SMART" id="SM00494">
    <property type="entry name" value="ChtBD2"/>
    <property type="match status" value="5"/>
</dbReference>
<reference evidence="5" key="1">
    <citation type="submission" date="2021-02" db="EMBL/GenBank/DDBJ databases">
        <authorList>
            <person name="Nowell W R."/>
        </authorList>
    </citation>
    <scope>NUCLEOTIDE SEQUENCE</scope>
</reference>
<comment type="similarity">
    <text evidence="1">Belongs to the Luc7 family.</text>
</comment>
<evidence type="ECO:0000256" key="1">
    <source>
        <dbReference type="ARBA" id="ARBA00005655"/>
    </source>
</evidence>
<feature type="compositionally biased region" description="Basic and acidic residues" evidence="3">
    <location>
        <begin position="966"/>
        <end position="988"/>
    </location>
</feature>
<dbReference type="GO" id="GO:0005685">
    <property type="term" value="C:U1 snRNP"/>
    <property type="evidence" value="ECO:0007669"/>
    <property type="project" value="InterPro"/>
</dbReference>
<dbReference type="GO" id="GO:0008061">
    <property type="term" value="F:chitin binding"/>
    <property type="evidence" value="ECO:0007669"/>
    <property type="project" value="InterPro"/>
</dbReference>
<keyword evidence="7" id="KW-1185">Reference proteome</keyword>
<dbReference type="InterPro" id="IPR036508">
    <property type="entry name" value="Chitin-bd_dom_sf"/>
</dbReference>
<feature type="domain" description="Chitin-binding type-2" evidence="4">
    <location>
        <begin position="477"/>
        <end position="531"/>
    </location>
</feature>
<dbReference type="InterPro" id="IPR002557">
    <property type="entry name" value="Chitin-bd_dom"/>
</dbReference>
<feature type="region of interest" description="Disordered" evidence="3">
    <location>
        <begin position="817"/>
        <end position="1035"/>
    </location>
</feature>
<proteinExistence type="inferred from homology"/>
<dbReference type="OrthoDB" id="153872at2759"/>
<organism evidence="5 7">
    <name type="scientific">Didymodactylos carnosus</name>
    <dbReference type="NCBI Taxonomy" id="1234261"/>
    <lineage>
        <taxon>Eukaryota</taxon>
        <taxon>Metazoa</taxon>
        <taxon>Spiralia</taxon>
        <taxon>Gnathifera</taxon>
        <taxon>Rotifera</taxon>
        <taxon>Eurotatoria</taxon>
        <taxon>Bdelloidea</taxon>
        <taxon>Philodinida</taxon>
        <taxon>Philodinidae</taxon>
        <taxon>Didymodactylos</taxon>
    </lineage>
</organism>
<feature type="domain" description="Chitin-binding type-2" evidence="4">
    <location>
        <begin position="550"/>
        <end position="609"/>
    </location>
</feature>
<dbReference type="SUPFAM" id="SSF57625">
    <property type="entry name" value="Invertebrate chitin-binding proteins"/>
    <property type="match status" value="4"/>
</dbReference>
<dbReference type="PROSITE" id="PS50940">
    <property type="entry name" value="CHIT_BIND_II"/>
    <property type="match status" value="5"/>
</dbReference>
<protein>
    <recommendedName>
        <fullName evidence="4">Chitin-binding type-2 domain-containing protein</fullName>
    </recommendedName>
</protein>
<evidence type="ECO:0000259" key="4">
    <source>
        <dbReference type="PROSITE" id="PS50940"/>
    </source>
</evidence>
<dbReference type="AlphaFoldDB" id="A0A813WJN0"/>
<feature type="compositionally biased region" description="Acidic residues" evidence="3">
    <location>
        <begin position="1025"/>
        <end position="1035"/>
    </location>
</feature>
<dbReference type="Pfam" id="PF03194">
    <property type="entry name" value="LUC7"/>
    <property type="match status" value="1"/>
</dbReference>